<feature type="transmembrane region" description="Helical" evidence="1">
    <location>
        <begin position="383"/>
        <end position="402"/>
    </location>
</feature>
<evidence type="ECO:0000313" key="2">
    <source>
        <dbReference type="EMBL" id="KAK1623657.1"/>
    </source>
</evidence>
<protein>
    <submittedName>
        <fullName evidence="2">Uncharacterized protein</fullName>
    </submittedName>
</protein>
<comment type="caution">
    <text evidence="2">The sequence shown here is derived from an EMBL/GenBank/DDBJ whole genome shotgun (WGS) entry which is preliminary data.</text>
</comment>
<gene>
    <name evidence="2" type="ORF">BDP81DRAFT_439271</name>
</gene>
<dbReference type="PANTHER" id="PTHR37577:SF1">
    <property type="entry name" value="INTEGRAL MEMBRANE PROTEIN"/>
    <property type="match status" value="1"/>
</dbReference>
<reference evidence="2" key="1">
    <citation type="submission" date="2021-06" db="EMBL/GenBank/DDBJ databases">
        <title>Comparative genomics, transcriptomics and evolutionary studies reveal genomic signatures of adaptation to plant cell wall in hemibiotrophic fungi.</title>
        <authorList>
            <consortium name="DOE Joint Genome Institute"/>
            <person name="Baroncelli R."/>
            <person name="Diaz J.F."/>
            <person name="Benocci T."/>
            <person name="Peng M."/>
            <person name="Battaglia E."/>
            <person name="Haridas S."/>
            <person name="Andreopoulos W."/>
            <person name="Labutti K."/>
            <person name="Pangilinan J."/>
            <person name="Floch G.L."/>
            <person name="Makela M.R."/>
            <person name="Henrissat B."/>
            <person name="Grigoriev I.V."/>
            <person name="Crouch J.A."/>
            <person name="De Vries R.P."/>
            <person name="Sukno S.A."/>
            <person name="Thon M.R."/>
        </authorList>
    </citation>
    <scope>NUCLEOTIDE SEQUENCE</scope>
    <source>
        <strain evidence="2">CBS 102054</strain>
    </source>
</reference>
<dbReference type="GeneID" id="85476252"/>
<dbReference type="InterPro" id="IPR053018">
    <property type="entry name" value="Elsinochrome_Biosynth-Asso"/>
</dbReference>
<keyword evidence="1" id="KW-0472">Membrane</keyword>
<feature type="transmembrane region" description="Helical" evidence="1">
    <location>
        <begin position="131"/>
        <end position="154"/>
    </location>
</feature>
<dbReference type="EMBL" id="JAHMHQ010000028">
    <property type="protein sequence ID" value="KAK1623657.1"/>
    <property type="molecule type" value="Genomic_DNA"/>
</dbReference>
<keyword evidence="1" id="KW-1133">Transmembrane helix</keyword>
<keyword evidence="3" id="KW-1185">Reference proteome</keyword>
<name>A0AAJ0EBI0_9PEZI</name>
<feature type="transmembrane region" description="Helical" evidence="1">
    <location>
        <begin position="64"/>
        <end position="89"/>
    </location>
</feature>
<dbReference type="Proteomes" id="UP001243989">
    <property type="component" value="Unassembled WGS sequence"/>
</dbReference>
<feature type="transmembrane region" description="Helical" evidence="1">
    <location>
        <begin position="268"/>
        <end position="287"/>
    </location>
</feature>
<dbReference type="AlphaFoldDB" id="A0AAJ0EBI0"/>
<dbReference type="RefSeq" id="XP_060439652.1">
    <property type="nucleotide sequence ID" value="XM_060591390.1"/>
</dbReference>
<sequence>MKPLPDNITEFMKANSDSFPEAFVTCWNDTASDNYQMSVHDFEQFPCLYYNNCDCPKMEPKPDIAGKCVVIAFTMTAFFTLCLSIYCFIVGRTNEQRQTFNPVDRFVRRRISEPLRHFMYRMGVNPDLQALIAYDLVNTFSDLQLVTGLAILVAGFTEIAQRKISVYHFLIVTDLAWFCTNSHLLSLVVTRNMRDSVKRTHPDRYNREQTELAARLSRALRILLMVSTFAFLMFAFWATGFEMAYAYLSCPMDCMLVEEKGGGPWNQMVANMVLMSYFYAVQIFLTWRTGRIYWMDHIRRFLIDKQGQPVNVLNPEVVFKRWTENKVWKVLKTLPLGLWYFIASETGTLLGLTGYFTFGLWSLLFDRWAARVLLEGASDDDEIVFSQLVPLFLLIIPFMGIFESYARHSKEVKECATELESRTSEGS</sequence>
<feature type="transmembrane region" description="Helical" evidence="1">
    <location>
        <begin position="338"/>
        <end position="363"/>
    </location>
</feature>
<feature type="transmembrane region" description="Helical" evidence="1">
    <location>
        <begin position="222"/>
        <end position="248"/>
    </location>
</feature>
<proteinExistence type="predicted"/>
<evidence type="ECO:0000313" key="3">
    <source>
        <dbReference type="Proteomes" id="UP001243989"/>
    </source>
</evidence>
<accession>A0AAJ0EBI0</accession>
<evidence type="ECO:0000256" key="1">
    <source>
        <dbReference type="SAM" id="Phobius"/>
    </source>
</evidence>
<dbReference type="PANTHER" id="PTHR37577">
    <property type="entry name" value="INTEGRAL MEMBRANE PROTEIN"/>
    <property type="match status" value="1"/>
</dbReference>
<keyword evidence="1" id="KW-0812">Transmembrane</keyword>
<feature type="transmembrane region" description="Helical" evidence="1">
    <location>
        <begin position="166"/>
        <end position="189"/>
    </location>
</feature>
<organism evidence="2 3">
    <name type="scientific">Colletotrichum phormii</name>
    <dbReference type="NCBI Taxonomy" id="359342"/>
    <lineage>
        <taxon>Eukaryota</taxon>
        <taxon>Fungi</taxon>
        <taxon>Dikarya</taxon>
        <taxon>Ascomycota</taxon>
        <taxon>Pezizomycotina</taxon>
        <taxon>Sordariomycetes</taxon>
        <taxon>Hypocreomycetidae</taxon>
        <taxon>Glomerellales</taxon>
        <taxon>Glomerellaceae</taxon>
        <taxon>Colletotrichum</taxon>
        <taxon>Colletotrichum acutatum species complex</taxon>
    </lineage>
</organism>